<proteinExistence type="predicted"/>
<dbReference type="AlphaFoldDB" id="A0A0A8ZE53"/>
<name>A0A0A8ZE53_ARUDO</name>
<reference evidence="1" key="2">
    <citation type="journal article" date="2015" name="Data Brief">
        <title>Shoot transcriptome of the giant reed, Arundo donax.</title>
        <authorList>
            <person name="Barrero R.A."/>
            <person name="Guerrero F.D."/>
            <person name="Moolhuijzen P."/>
            <person name="Goolsby J.A."/>
            <person name="Tidwell J."/>
            <person name="Bellgard S.E."/>
            <person name="Bellgard M.I."/>
        </authorList>
    </citation>
    <scope>NUCLEOTIDE SEQUENCE</scope>
    <source>
        <tissue evidence="1">Shoot tissue taken approximately 20 cm above the soil surface</tissue>
    </source>
</reference>
<evidence type="ECO:0000313" key="1">
    <source>
        <dbReference type="EMBL" id="JAD35030.1"/>
    </source>
</evidence>
<reference evidence="1" key="1">
    <citation type="submission" date="2014-09" db="EMBL/GenBank/DDBJ databases">
        <authorList>
            <person name="Magalhaes I.L.F."/>
            <person name="Oliveira U."/>
            <person name="Santos F.R."/>
            <person name="Vidigal T.H.D.A."/>
            <person name="Brescovit A.D."/>
            <person name="Santos A.J."/>
        </authorList>
    </citation>
    <scope>NUCLEOTIDE SEQUENCE</scope>
    <source>
        <tissue evidence="1">Shoot tissue taken approximately 20 cm above the soil surface</tissue>
    </source>
</reference>
<sequence>MLHNALWQLVRASHFYFGN</sequence>
<accession>A0A0A8ZE53</accession>
<protein>
    <submittedName>
        <fullName evidence="1">Uncharacterized protein</fullName>
    </submittedName>
</protein>
<dbReference type="EMBL" id="GBRH01262865">
    <property type="protein sequence ID" value="JAD35030.1"/>
    <property type="molecule type" value="Transcribed_RNA"/>
</dbReference>
<organism evidence="1">
    <name type="scientific">Arundo donax</name>
    <name type="common">Giant reed</name>
    <name type="synonym">Donax arundinaceus</name>
    <dbReference type="NCBI Taxonomy" id="35708"/>
    <lineage>
        <taxon>Eukaryota</taxon>
        <taxon>Viridiplantae</taxon>
        <taxon>Streptophyta</taxon>
        <taxon>Embryophyta</taxon>
        <taxon>Tracheophyta</taxon>
        <taxon>Spermatophyta</taxon>
        <taxon>Magnoliopsida</taxon>
        <taxon>Liliopsida</taxon>
        <taxon>Poales</taxon>
        <taxon>Poaceae</taxon>
        <taxon>PACMAD clade</taxon>
        <taxon>Arundinoideae</taxon>
        <taxon>Arundineae</taxon>
        <taxon>Arundo</taxon>
    </lineage>
</organism>